<evidence type="ECO:0000313" key="2">
    <source>
        <dbReference type="Proteomes" id="UP000267606"/>
    </source>
</evidence>
<organism evidence="3">
    <name type="scientific">Onchocerca flexuosa</name>
    <dbReference type="NCBI Taxonomy" id="387005"/>
    <lineage>
        <taxon>Eukaryota</taxon>
        <taxon>Metazoa</taxon>
        <taxon>Ecdysozoa</taxon>
        <taxon>Nematoda</taxon>
        <taxon>Chromadorea</taxon>
        <taxon>Rhabditida</taxon>
        <taxon>Spirurina</taxon>
        <taxon>Spiruromorpha</taxon>
        <taxon>Filarioidea</taxon>
        <taxon>Onchocercidae</taxon>
        <taxon>Onchocerca</taxon>
    </lineage>
</organism>
<protein>
    <submittedName>
        <fullName evidence="1 3">Uncharacterized protein</fullName>
    </submittedName>
</protein>
<gene>
    <name evidence="1" type="ORF">OFLC_LOCUS8809</name>
</gene>
<evidence type="ECO:0000313" key="1">
    <source>
        <dbReference type="EMBL" id="VDO57502.1"/>
    </source>
</evidence>
<dbReference type="Proteomes" id="UP000267606">
    <property type="component" value="Unassembled WGS sequence"/>
</dbReference>
<dbReference type="WBParaSite" id="OFLC_0000881001-mRNA-1">
    <property type="protein sequence ID" value="OFLC_0000881001-mRNA-1"/>
    <property type="gene ID" value="OFLC_0000881001"/>
</dbReference>
<proteinExistence type="predicted"/>
<keyword evidence="2" id="KW-1185">Reference proteome</keyword>
<reference evidence="1 2" key="2">
    <citation type="submission" date="2018-11" db="EMBL/GenBank/DDBJ databases">
        <authorList>
            <consortium name="Pathogen Informatics"/>
        </authorList>
    </citation>
    <scope>NUCLEOTIDE SEQUENCE [LARGE SCALE GENOMIC DNA]</scope>
</reference>
<name>A0A183HMU9_9BILA</name>
<evidence type="ECO:0000313" key="3">
    <source>
        <dbReference type="WBParaSite" id="OFLC_0000881001-mRNA-1"/>
    </source>
</evidence>
<dbReference type="AlphaFoldDB" id="A0A183HMU9"/>
<accession>A0A183HMU9</accession>
<reference evidence="3" key="1">
    <citation type="submission" date="2016-06" db="UniProtKB">
        <authorList>
            <consortium name="WormBaseParasite"/>
        </authorList>
    </citation>
    <scope>IDENTIFICATION</scope>
</reference>
<dbReference type="EMBL" id="UZAJ01010269">
    <property type="protein sequence ID" value="VDO57502.1"/>
    <property type="molecule type" value="Genomic_DNA"/>
</dbReference>
<sequence>MSKKVKNIENVKMMSMKSKLPTNMIRMKLQKQIQEVNVTDGKAIIRITRKKQSDERKVGAWRKIEDAVLVMKNSMI</sequence>